<dbReference type="GO" id="GO:0030488">
    <property type="term" value="P:tRNA methylation"/>
    <property type="evidence" value="ECO:0007669"/>
    <property type="project" value="TreeGrafter"/>
</dbReference>
<dbReference type="Pfam" id="PF10350">
    <property type="entry name" value="DUF2428"/>
    <property type="match status" value="1"/>
</dbReference>
<evidence type="ECO:0000256" key="1">
    <source>
        <dbReference type="ARBA" id="ARBA00010409"/>
    </source>
</evidence>
<protein>
    <recommendedName>
        <fullName evidence="3">tRNA (32-2'-O)-methyltransferase regulator THADA</fullName>
    </recommendedName>
</protein>
<dbReference type="AlphaFoldDB" id="A0A7J7KSM7"/>
<comment type="similarity">
    <text evidence="1">Belongs to the THADA family.</text>
</comment>
<evidence type="ECO:0000259" key="4">
    <source>
        <dbReference type="Pfam" id="PF10350"/>
    </source>
</evidence>
<dbReference type="InterPro" id="IPR019442">
    <property type="entry name" value="THADA/TRM732_DUF2428"/>
</dbReference>
<feature type="domain" description="tRNA (32-2'-O)-methyltransferase regulator THADA-like C-terminal TPR repeats region" evidence="5">
    <location>
        <begin position="446"/>
        <end position="525"/>
    </location>
</feature>
<keyword evidence="2" id="KW-0819">tRNA processing</keyword>
<dbReference type="InterPro" id="IPR051954">
    <property type="entry name" value="tRNA_methyltransferase_THADA"/>
</dbReference>
<dbReference type="Pfam" id="PF25151">
    <property type="entry name" value="TPR_Trm732_C"/>
    <property type="match status" value="1"/>
</dbReference>
<sequence length="980" mass="110040">MDLLDSKLLVSSLTSCLEDSYEGNQQKALQLLHASASHEELLDTKGILRAFQYLYSSKTQDSISAAYLLLAAFADASRSIDAVRELSTTSPSLVDISVLLNGVSINSETGSKEELSLLLLHIILNILEHQAIEAKRDLVTASQYYPLHPSLLCLRYLLRSAEIKNSMKWQSLITRLFHVTFDQVYPLVNPVVCHSSPEGYLPPDESDDVTVDVTDTGKGIPCTSYLLCCVGVSGGKARPGLPQFLVVCCWRTIKEISLVYGTLMEKVVPQADDIVTHKQIREYIKVFYESILLNAKHRGAFEMAYTGYCSYWHTIWRLDNSRSFVSEFLNDSPYSMLLSKETAESLCATRRSAGLPFMVQAFVTSEPKHNNHSALKKVIRDLLDIQLYIRGDGETELYSQTQLVHSLNVLRALFRSSNLGDAVQPYVGDGLKSAVKGYQSQAWPVRNASTLLFSAVITRMFGVKVGKDDLSKHTGMAGQLFFQKFPEVHPFLLQELDNCTSFRSPDGKTLLQPNLYLLLIVLSIALSNVLDRDLLTLKKTFTDLCDQIMLTGCHNSLHGLLLQVLYLYTSVSSSTSGADNSECYFQPVLEMLLNTCDGILASASELVISTYIDVILACKPKLSHVRNNQEDISQFMRKVLFSVGGSKSSCDWLRSWSAAGVDLQLSKCRLLLDLQAPVLCTEQMLCDMLSVYGMYEVHHEILSTQDVADKVLISVEKLSSLMFTMMQWNEDKFSYSTTQSIYLFADVISKKVSLGVELEVELPELIYHNCQQYCPISKCHLSLLHLLVNCLSKDHSFFIPGLQEITERVYELLHGDELRVEEQETCVDIVKSISTNLIVALSSHDDILNTDHNSTFSSFCGSCVLLLFSQDDHIRTLASDMTWTFMAQHNLSTQTSMSPHDVLPMLLEWMSSCPIPKPEVLRIWKEWLEDPALWSADDSANDDLDEHESKLFSKCQGSLLCDPEYFFSILKSSYNAFHNT</sequence>
<evidence type="ECO:0000256" key="2">
    <source>
        <dbReference type="ARBA" id="ARBA00022694"/>
    </source>
</evidence>
<accession>A0A7J7KSM7</accession>
<dbReference type="PANTHER" id="PTHR14387">
    <property type="entry name" value="THADA/DEATH RECEPTOR INTERACTING PROTEIN"/>
    <property type="match status" value="1"/>
</dbReference>
<evidence type="ECO:0000313" key="7">
    <source>
        <dbReference type="Proteomes" id="UP000593567"/>
    </source>
</evidence>
<gene>
    <name evidence="6" type="ORF">EB796_000482</name>
</gene>
<evidence type="ECO:0000313" key="6">
    <source>
        <dbReference type="EMBL" id="KAF6041210.1"/>
    </source>
</evidence>
<dbReference type="SUPFAM" id="SSF48371">
    <property type="entry name" value="ARM repeat"/>
    <property type="match status" value="1"/>
</dbReference>
<feature type="domain" description="DUF2428" evidence="4">
    <location>
        <begin position="173"/>
        <end position="443"/>
    </location>
</feature>
<dbReference type="InterPro" id="IPR016024">
    <property type="entry name" value="ARM-type_fold"/>
</dbReference>
<proteinExistence type="inferred from homology"/>
<dbReference type="GO" id="GO:0005829">
    <property type="term" value="C:cytosol"/>
    <property type="evidence" value="ECO:0007669"/>
    <property type="project" value="TreeGrafter"/>
</dbReference>
<name>A0A7J7KSM7_BUGNE</name>
<comment type="caution">
    <text evidence="6">The sequence shown here is derived from an EMBL/GenBank/DDBJ whole genome shotgun (WGS) entry which is preliminary data.</text>
</comment>
<reference evidence="6" key="1">
    <citation type="submission" date="2020-06" db="EMBL/GenBank/DDBJ databases">
        <title>Draft genome of Bugula neritina, a colonial animal packing powerful symbionts and potential medicines.</title>
        <authorList>
            <person name="Rayko M."/>
        </authorList>
    </citation>
    <scope>NUCLEOTIDE SEQUENCE [LARGE SCALE GENOMIC DNA]</scope>
    <source>
        <strain evidence="6">Kwan_BN1</strain>
    </source>
</reference>
<organism evidence="6 7">
    <name type="scientific">Bugula neritina</name>
    <name type="common">Brown bryozoan</name>
    <name type="synonym">Sertularia neritina</name>
    <dbReference type="NCBI Taxonomy" id="10212"/>
    <lineage>
        <taxon>Eukaryota</taxon>
        <taxon>Metazoa</taxon>
        <taxon>Spiralia</taxon>
        <taxon>Lophotrochozoa</taxon>
        <taxon>Bryozoa</taxon>
        <taxon>Gymnolaemata</taxon>
        <taxon>Cheilostomatida</taxon>
        <taxon>Flustrina</taxon>
        <taxon>Buguloidea</taxon>
        <taxon>Bugulidae</taxon>
        <taxon>Bugula</taxon>
    </lineage>
</organism>
<evidence type="ECO:0000256" key="3">
    <source>
        <dbReference type="ARBA" id="ARBA00035698"/>
    </source>
</evidence>
<dbReference type="OrthoDB" id="73997at2759"/>
<dbReference type="EMBL" id="VXIV02000068">
    <property type="protein sequence ID" value="KAF6041210.1"/>
    <property type="molecule type" value="Genomic_DNA"/>
</dbReference>
<keyword evidence="7" id="KW-1185">Reference proteome</keyword>
<dbReference type="PANTHER" id="PTHR14387:SF7">
    <property type="entry name" value="THYROID ADENOMA-ASSOCIATED PROTEIN"/>
    <property type="match status" value="1"/>
</dbReference>
<evidence type="ECO:0000259" key="5">
    <source>
        <dbReference type="Pfam" id="PF25151"/>
    </source>
</evidence>
<dbReference type="InterPro" id="IPR056842">
    <property type="entry name" value="THADA-like_TPR_C"/>
</dbReference>
<dbReference type="Proteomes" id="UP000593567">
    <property type="component" value="Unassembled WGS sequence"/>
</dbReference>